<evidence type="ECO:0000313" key="2">
    <source>
        <dbReference type="EMBL" id="CAG7819887.1"/>
    </source>
</evidence>
<feature type="compositionally biased region" description="Polar residues" evidence="1">
    <location>
        <begin position="69"/>
        <end position="87"/>
    </location>
</feature>
<keyword evidence="3" id="KW-1185">Reference proteome</keyword>
<reference evidence="2" key="1">
    <citation type="submission" date="2021-06" db="EMBL/GenBank/DDBJ databases">
        <authorList>
            <person name="Hodson N. C."/>
            <person name="Mongue J. A."/>
            <person name="Jaron S. K."/>
        </authorList>
    </citation>
    <scope>NUCLEOTIDE SEQUENCE</scope>
</reference>
<feature type="region of interest" description="Disordered" evidence="1">
    <location>
        <begin position="69"/>
        <end position="94"/>
    </location>
</feature>
<gene>
    <name evidence="2" type="ORF">AFUS01_LOCUS30307</name>
</gene>
<evidence type="ECO:0000313" key="3">
    <source>
        <dbReference type="Proteomes" id="UP000708208"/>
    </source>
</evidence>
<dbReference type="AlphaFoldDB" id="A0A8J2KUC6"/>
<evidence type="ECO:0000256" key="1">
    <source>
        <dbReference type="SAM" id="MobiDB-lite"/>
    </source>
</evidence>
<protein>
    <submittedName>
        <fullName evidence="2">Uncharacterized protein</fullName>
    </submittedName>
</protein>
<name>A0A8J2KUC6_9HEXA</name>
<sequence>MYTHQCRPDTNNTPEAGEIFPDSKRLERLKIRNNLCLHSPHQKMSPHYYQGHVDRRLHASDNKCNLNPRPMTQANFQSSKFNASPKSGKQRQENNGMLRDGALQHPLGGRDASSIDKIFEERRPDNLLSDERFCTFKQSKVPKECSLSSFLQTDNQHDKERFWPASITSYKTDPIGKPFGSQYRLDGLLLEDFKFKRSQHFEIPKYIRHGSQVAGNEASKMRSRKAGVRPSADQFIGVGVNQRRF</sequence>
<dbReference type="EMBL" id="CAJVCH010462635">
    <property type="protein sequence ID" value="CAG7819887.1"/>
    <property type="molecule type" value="Genomic_DNA"/>
</dbReference>
<proteinExistence type="predicted"/>
<organism evidence="2 3">
    <name type="scientific">Allacma fusca</name>
    <dbReference type="NCBI Taxonomy" id="39272"/>
    <lineage>
        <taxon>Eukaryota</taxon>
        <taxon>Metazoa</taxon>
        <taxon>Ecdysozoa</taxon>
        <taxon>Arthropoda</taxon>
        <taxon>Hexapoda</taxon>
        <taxon>Collembola</taxon>
        <taxon>Symphypleona</taxon>
        <taxon>Sminthuridae</taxon>
        <taxon>Allacma</taxon>
    </lineage>
</organism>
<accession>A0A8J2KUC6</accession>
<comment type="caution">
    <text evidence="2">The sequence shown here is derived from an EMBL/GenBank/DDBJ whole genome shotgun (WGS) entry which is preliminary data.</text>
</comment>
<dbReference type="Proteomes" id="UP000708208">
    <property type="component" value="Unassembled WGS sequence"/>
</dbReference>